<comment type="caution">
    <text evidence="1">The sequence shown here is derived from an EMBL/GenBank/DDBJ whole genome shotgun (WGS) entry which is preliminary data.</text>
</comment>
<protein>
    <recommendedName>
        <fullName evidence="3">Transposase</fullName>
    </recommendedName>
</protein>
<dbReference type="EMBL" id="BPMT01000006">
    <property type="protein sequence ID" value="GIZ92889.1"/>
    <property type="molecule type" value="Genomic_DNA"/>
</dbReference>
<dbReference type="AlphaFoldDB" id="A0ABD0AU00"/>
<evidence type="ECO:0000313" key="2">
    <source>
        <dbReference type="Proteomes" id="UP000887228"/>
    </source>
</evidence>
<gene>
    <name evidence="1" type="ORF">KAM436_18570</name>
</gene>
<reference evidence="1 2" key="1">
    <citation type="submission" date="2021-07" db="EMBL/GenBank/DDBJ databases">
        <title>Whole genome sequencing of carbapenem-resistant Pseudomonas spp. isolated in Japan.</title>
        <authorList>
            <person name="Suzuki M."/>
            <person name="Maehana S."/>
            <person name="Kitasato H."/>
        </authorList>
    </citation>
    <scope>NUCLEOTIDE SEQUENCE [LARGE SCALE GENOMIC DNA]</scope>
    <source>
        <strain evidence="1 2">KAM436</strain>
    </source>
</reference>
<dbReference type="Proteomes" id="UP000887228">
    <property type="component" value="Unassembled WGS sequence"/>
</dbReference>
<name>A0ABD0AU00_AQUAC</name>
<evidence type="ECO:0008006" key="3">
    <source>
        <dbReference type="Google" id="ProtNLM"/>
    </source>
</evidence>
<evidence type="ECO:0000313" key="1">
    <source>
        <dbReference type="EMBL" id="GIZ92889.1"/>
    </source>
</evidence>
<organism evidence="1 2">
    <name type="scientific">Aquipseudomonas alcaligenes</name>
    <name type="common">Pseudomonas alcaligenes</name>
    <dbReference type="NCBI Taxonomy" id="43263"/>
    <lineage>
        <taxon>Bacteria</taxon>
        <taxon>Pseudomonadati</taxon>
        <taxon>Pseudomonadota</taxon>
        <taxon>Gammaproteobacteria</taxon>
        <taxon>Pseudomonadales</taxon>
        <taxon>Pseudomonadaceae</taxon>
        <taxon>Aquipseudomonas</taxon>
    </lineage>
</organism>
<sequence>MYLGLDFVNRYPVEYAPSIAHVSLTKPSRPHGNAKRPGKDVQGLLAIECSANTSTYLRADSTGMKSQPRS</sequence>
<proteinExistence type="predicted"/>
<accession>A0ABD0AU00</accession>